<dbReference type="EMBL" id="CAUM01000143">
    <property type="protein sequence ID" value="CCV08303.1"/>
    <property type="molecule type" value="Genomic_DNA"/>
</dbReference>
<protein>
    <submittedName>
        <fullName evidence="1">Uncharacterized protein</fullName>
    </submittedName>
</protein>
<evidence type="ECO:0000313" key="2">
    <source>
        <dbReference type="Proteomes" id="UP000012062"/>
    </source>
</evidence>
<evidence type="ECO:0000313" key="1">
    <source>
        <dbReference type="EMBL" id="CCV08303.1"/>
    </source>
</evidence>
<dbReference type="AlphaFoldDB" id="M5EWJ0"/>
<name>M5EWJ0_9HYPH</name>
<gene>
    <name evidence="1" type="ORF">MESS2_730199</name>
</gene>
<comment type="caution">
    <text evidence="1">The sequence shown here is derived from an EMBL/GenBank/DDBJ whole genome shotgun (WGS) entry which is preliminary data.</text>
</comment>
<dbReference type="Proteomes" id="UP000012062">
    <property type="component" value="Unassembled WGS sequence"/>
</dbReference>
<organism evidence="1 2">
    <name type="scientific">Mesorhizobium metallidurans STM 2683</name>
    <dbReference type="NCBI Taxonomy" id="1297569"/>
    <lineage>
        <taxon>Bacteria</taxon>
        <taxon>Pseudomonadati</taxon>
        <taxon>Pseudomonadota</taxon>
        <taxon>Alphaproteobacteria</taxon>
        <taxon>Hyphomicrobiales</taxon>
        <taxon>Phyllobacteriaceae</taxon>
        <taxon>Mesorhizobium</taxon>
    </lineage>
</organism>
<keyword evidence="2" id="KW-1185">Reference proteome</keyword>
<sequence>MKVGDSLAIKRVHGINDAAAMLDIRLSGLVFLPGMSLFGNLCRTIKHAHSFLTLSDEVIA</sequence>
<reference evidence="1 2" key="1">
    <citation type="submission" date="2013-02" db="EMBL/GenBank/DDBJ databases">
        <authorList>
            <person name="Genoscope - CEA"/>
        </authorList>
    </citation>
    <scope>NUCLEOTIDE SEQUENCE [LARGE SCALE GENOMIC DNA]</scope>
    <source>
        <strain evidence="1 2">STM 2683</strain>
    </source>
</reference>
<accession>M5EWJ0</accession>
<dbReference type="STRING" id="1297569.MESS2_730199"/>
<proteinExistence type="predicted"/>